<dbReference type="InterPro" id="IPR001753">
    <property type="entry name" value="Enoyl-CoA_hydra/iso"/>
</dbReference>
<dbReference type="Pfam" id="PF00378">
    <property type="entry name" value="ECH_1"/>
    <property type="match status" value="1"/>
</dbReference>
<protein>
    <submittedName>
        <fullName evidence="2">Enoyl-CoA hydratase/isomerase family protein</fullName>
    </submittedName>
</protein>
<comment type="caution">
    <text evidence="2">The sequence shown here is derived from an EMBL/GenBank/DDBJ whole genome shotgun (WGS) entry which is preliminary data.</text>
</comment>
<evidence type="ECO:0000313" key="2">
    <source>
        <dbReference type="EMBL" id="PND34431.1"/>
    </source>
</evidence>
<dbReference type="AlphaFoldDB" id="A0A2N8KLW1"/>
<dbReference type="PANTHER" id="PTHR42964">
    <property type="entry name" value="ENOYL-COA HYDRATASE"/>
    <property type="match status" value="1"/>
</dbReference>
<dbReference type="EMBL" id="POQS01000002">
    <property type="protein sequence ID" value="PND34431.1"/>
    <property type="molecule type" value="Genomic_DNA"/>
</dbReference>
<dbReference type="SUPFAM" id="SSF52096">
    <property type="entry name" value="ClpP/crotonase"/>
    <property type="match status" value="1"/>
</dbReference>
<dbReference type="RefSeq" id="WP_102772498.1">
    <property type="nucleotide sequence ID" value="NZ_POQS01000002.1"/>
</dbReference>
<dbReference type="PANTHER" id="PTHR42964:SF1">
    <property type="entry name" value="POLYKETIDE BIOSYNTHESIS ENOYL-COA HYDRATASE PKSH-RELATED"/>
    <property type="match status" value="1"/>
</dbReference>
<dbReference type="Gene3D" id="3.90.226.10">
    <property type="entry name" value="2-enoyl-CoA Hydratase, Chain A, domain 1"/>
    <property type="match status" value="1"/>
</dbReference>
<reference evidence="2 3" key="1">
    <citation type="submission" date="2018-01" db="EMBL/GenBank/DDBJ databases">
        <title>The draft genome of an aniline degradation strain ANB-1.</title>
        <authorList>
            <person name="Zhang L."/>
            <person name="Jiang J."/>
        </authorList>
    </citation>
    <scope>NUCLEOTIDE SEQUENCE [LARGE SCALE GENOMIC DNA]</scope>
    <source>
        <strain evidence="2 3">ANB-1</strain>
    </source>
</reference>
<dbReference type="InterPro" id="IPR029045">
    <property type="entry name" value="ClpP/crotonase-like_dom_sf"/>
</dbReference>
<keyword evidence="2" id="KW-0413">Isomerase</keyword>
<accession>A0A2N8KLW1</accession>
<dbReference type="InterPro" id="IPR051683">
    <property type="entry name" value="Enoyl-CoA_Hydratase/Isomerase"/>
</dbReference>
<proteinExistence type="inferred from homology"/>
<evidence type="ECO:0000256" key="1">
    <source>
        <dbReference type="ARBA" id="ARBA00005254"/>
    </source>
</evidence>
<dbReference type="GO" id="GO:0016853">
    <property type="term" value="F:isomerase activity"/>
    <property type="evidence" value="ECO:0007669"/>
    <property type="project" value="UniProtKB-KW"/>
</dbReference>
<dbReference type="Proteomes" id="UP000235994">
    <property type="component" value="Unassembled WGS sequence"/>
</dbReference>
<comment type="similarity">
    <text evidence="1">Belongs to the enoyl-CoA hydratase/isomerase family.</text>
</comment>
<dbReference type="CDD" id="cd06558">
    <property type="entry name" value="crotonase-like"/>
    <property type="match status" value="1"/>
</dbReference>
<keyword evidence="3" id="KW-1185">Reference proteome</keyword>
<evidence type="ECO:0000313" key="3">
    <source>
        <dbReference type="Proteomes" id="UP000235994"/>
    </source>
</evidence>
<organism evidence="2 3">
    <name type="scientific">Achromobacter pulmonis</name>
    <dbReference type="NCBI Taxonomy" id="1389932"/>
    <lineage>
        <taxon>Bacteria</taxon>
        <taxon>Pseudomonadati</taxon>
        <taxon>Pseudomonadota</taxon>
        <taxon>Betaproteobacteria</taxon>
        <taxon>Burkholderiales</taxon>
        <taxon>Alcaligenaceae</taxon>
        <taxon>Achromobacter</taxon>
    </lineage>
</organism>
<name>A0A2N8KLW1_9BURK</name>
<sequence>MNDVLRIDRQGAVHVLTLARPDKMNALSAALVEALIAALDEAEAAGVRLVVLKGEGRNFSAGFDFGGWQEQSEGDLLLRFVRIEMLLQRLAASPCLTLGLAHGRNFGAGVDLFGACKWRVSAPDATFRMPGLKFGLVLGTRRYAALVGAERARAVLEQAATFGAEEALRDGFASRLAAAPDWPDIEREALDAASALSCASRVQLYAALSAETPDTDLARLVRSAAQPGLKDRVAAYLQAR</sequence>
<gene>
    <name evidence="2" type="ORF">C1I89_09490</name>
</gene>